<sequence length="31" mass="3338">MSDLPSFCLTNDGAGDYLVSIFFGRADIALQ</sequence>
<accession>A0A6P2YGD2</accession>
<evidence type="ECO:0000313" key="1">
    <source>
        <dbReference type="EMBL" id="VWD18509.1"/>
    </source>
</evidence>
<dbReference type="AlphaFoldDB" id="A0A6P2YGD2"/>
<dbReference type="Proteomes" id="UP000494182">
    <property type="component" value="Unassembled WGS sequence"/>
</dbReference>
<organism evidence="1 2">
    <name type="scientific">Burkholderia contaminans</name>
    <dbReference type="NCBI Taxonomy" id="488447"/>
    <lineage>
        <taxon>Bacteria</taxon>
        <taxon>Pseudomonadati</taxon>
        <taxon>Pseudomonadota</taxon>
        <taxon>Betaproteobacteria</taxon>
        <taxon>Burkholderiales</taxon>
        <taxon>Burkholderiaceae</taxon>
        <taxon>Burkholderia</taxon>
        <taxon>Burkholderia cepacia complex</taxon>
    </lineage>
</organism>
<proteinExistence type="predicted"/>
<gene>
    <name evidence="1" type="ORF">BCO71171_03024</name>
</gene>
<name>A0A6P2YGD2_9BURK</name>
<dbReference type="EMBL" id="CABVQT010000007">
    <property type="protein sequence ID" value="VWD18509.1"/>
    <property type="molecule type" value="Genomic_DNA"/>
</dbReference>
<evidence type="ECO:0000313" key="2">
    <source>
        <dbReference type="Proteomes" id="UP000494182"/>
    </source>
</evidence>
<reference evidence="1 2" key="1">
    <citation type="submission" date="2019-09" db="EMBL/GenBank/DDBJ databases">
        <authorList>
            <person name="Depoorter E."/>
        </authorList>
    </citation>
    <scope>NUCLEOTIDE SEQUENCE [LARGE SCALE GENOMIC DNA]</scope>
    <source>
        <strain evidence="1">R-71171</strain>
    </source>
</reference>
<protein>
    <submittedName>
        <fullName evidence="1">Uncharacterized protein</fullName>
    </submittedName>
</protein>